<dbReference type="EMBL" id="FWFO01000001">
    <property type="protein sequence ID" value="SLN11801.1"/>
    <property type="molecule type" value="Genomic_DNA"/>
</dbReference>
<gene>
    <name evidence="15" type="primary">pbpF</name>
    <name evidence="15" type="ORF">TRL7639_00093</name>
</gene>
<keyword evidence="5" id="KW-0645">Protease</keyword>
<reference evidence="15 16" key="1">
    <citation type="submission" date="2017-03" db="EMBL/GenBank/DDBJ databases">
        <authorList>
            <person name="Afonso C.L."/>
            <person name="Miller P.J."/>
            <person name="Scott M.A."/>
            <person name="Spackman E."/>
            <person name="Goraichik I."/>
            <person name="Dimitrov K.M."/>
            <person name="Suarez D.L."/>
            <person name="Swayne D.E."/>
        </authorList>
    </citation>
    <scope>NUCLEOTIDE SEQUENCE [LARGE SCALE GENOMIC DNA]</scope>
    <source>
        <strain evidence="15 16">CECT 7639</strain>
    </source>
</reference>
<evidence type="ECO:0000256" key="10">
    <source>
        <dbReference type="ARBA" id="ARBA00044770"/>
    </source>
</evidence>
<dbReference type="AlphaFoldDB" id="A0A1Y5R8W3"/>
<feature type="domain" description="Penicillin-binding C-terminal" evidence="14">
    <location>
        <begin position="610"/>
        <end position="692"/>
    </location>
</feature>
<dbReference type="GO" id="GO:0008955">
    <property type="term" value="F:peptidoglycan glycosyltransferase activity"/>
    <property type="evidence" value="ECO:0007669"/>
    <property type="project" value="UniProtKB-EC"/>
</dbReference>
<keyword evidence="16" id="KW-1185">Reference proteome</keyword>
<evidence type="ECO:0000256" key="9">
    <source>
        <dbReference type="ARBA" id="ARBA00023268"/>
    </source>
</evidence>
<dbReference type="Gene3D" id="1.10.3810.10">
    <property type="entry name" value="Biosynthetic peptidoglycan transglycosylase-like"/>
    <property type="match status" value="1"/>
</dbReference>
<dbReference type="GO" id="GO:0009252">
    <property type="term" value="P:peptidoglycan biosynthetic process"/>
    <property type="evidence" value="ECO:0007669"/>
    <property type="project" value="UniProtKB-UniPathway"/>
</dbReference>
<comment type="pathway">
    <text evidence="1">Cell wall biogenesis; peptidoglycan biosynthesis.</text>
</comment>
<dbReference type="PANTHER" id="PTHR32282:SF15">
    <property type="entry name" value="PENICILLIN-BINDING PROTEIN 1C"/>
    <property type="match status" value="1"/>
</dbReference>
<evidence type="ECO:0000313" key="16">
    <source>
        <dbReference type="Proteomes" id="UP000193077"/>
    </source>
</evidence>
<dbReference type="GO" id="GO:0008658">
    <property type="term" value="F:penicillin binding"/>
    <property type="evidence" value="ECO:0007669"/>
    <property type="project" value="InterPro"/>
</dbReference>
<protein>
    <recommendedName>
        <fullName evidence="10">peptidoglycan glycosyltransferase</fullName>
        <ecNumber evidence="10">2.4.99.28</ecNumber>
    </recommendedName>
</protein>
<dbReference type="SUPFAM" id="SSF56601">
    <property type="entry name" value="beta-lactamase/transpeptidase-like"/>
    <property type="match status" value="1"/>
</dbReference>
<dbReference type="Pfam" id="PF00905">
    <property type="entry name" value="Transpeptidase"/>
    <property type="match status" value="1"/>
</dbReference>
<dbReference type="InterPro" id="IPR001460">
    <property type="entry name" value="PCN-bd_Tpept"/>
</dbReference>
<comment type="similarity">
    <text evidence="2">In the C-terminal section; belongs to the transpeptidase family.</text>
</comment>
<dbReference type="SUPFAM" id="SSF53955">
    <property type="entry name" value="Lysozyme-like"/>
    <property type="match status" value="1"/>
</dbReference>
<dbReference type="InterPro" id="IPR011815">
    <property type="entry name" value="PBP_1c"/>
</dbReference>
<proteinExistence type="inferred from homology"/>
<evidence type="ECO:0000259" key="14">
    <source>
        <dbReference type="Pfam" id="PF06832"/>
    </source>
</evidence>
<dbReference type="NCBIfam" id="TIGR02073">
    <property type="entry name" value="PBP_1c"/>
    <property type="match status" value="1"/>
</dbReference>
<keyword evidence="9" id="KW-0511">Multifunctional enzyme</keyword>
<sequence>MRVALSPAIRTAGTGGLMRLRGAIICFTLAFGLFLSALARDGFDTWIDRTDLPAFLSDTSVEVRDRNGRLLRAYQVGDGIWRLTPGPVDATYLTLLKRYEDKRFDTHAGVDALAIMRAVGQAIWNGRPVSGGSTLTMQVARLLEDGTTGRWSGKLRQMRVALALERRLSKEQILELYLTHAPFGGNLEGVRAASLAWFGKEPRRLTAAQAALLVALPQSPETRRPDRRADAARAARNRVLARMEAQGILPQAEAQAALTERVPATLRPFPALAPHLADRKRAQYPDRLLHDLTLEADAQARLELLIAQAAREAGRAMSAALVVADAKTGEIIASVGSPEYAADRQGFIDMTQAIRSPGSTLKPLVYGLAFDQGLAHPETLIHDGPVQFGRYAPRNFDGQFRGDVRVRDALQMSLNIPVVKLTNALGPSRLMSALHRVGTRPKLPTGKPGLAISLGGIGMSLQDLVQLYASLARGGQGVDLRDDLLITPTETGRVLSPVAAWHVSDILAGLAPPRGAPAGVLAYKTGTSYGHRDAWAIGYDGRHVIGVWMGRADGTPVPGVFGGDLAAPVLFQAFGRLKSAFDPMPPPPAATLILGAAKLPQPLQRFEARSNTTSGNRPSLIFPPHGARLDTQGEALTIKLRGGQAPFVVLANGVPMIHGMQRREFEITNPGQGFSQLVVIDSAGLSDRADIRID</sequence>
<evidence type="ECO:0000256" key="5">
    <source>
        <dbReference type="ARBA" id="ARBA00022670"/>
    </source>
</evidence>
<dbReference type="Proteomes" id="UP000193077">
    <property type="component" value="Unassembled WGS sequence"/>
</dbReference>
<name>A0A1Y5R8W3_9RHOB</name>
<dbReference type="InterPro" id="IPR023346">
    <property type="entry name" value="Lysozyme-like_dom_sf"/>
</dbReference>
<dbReference type="PANTHER" id="PTHR32282">
    <property type="entry name" value="BINDING PROTEIN TRANSPEPTIDASE, PUTATIVE-RELATED"/>
    <property type="match status" value="1"/>
</dbReference>
<evidence type="ECO:0000256" key="11">
    <source>
        <dbReference type="ARBA" id="ARBA00049902"/>
    </source>
</evidence>
<keyword evidence="7" id="KW-0808">Transferase</keyword>
<evidence type="ECO:0000256" key="4">
    <source>
        <dbReference type="ARBA" id="ARBA00022645"/>
    </source>
</evidence>
<feature type="domain" description="Penicillin-binding protein transpeptidase" evidence="12">
    <location>
        <begin position="320"/>
        <end position="539"/>
    </location>
</feature>
<dbReference type="Pfam" id="PF00912">
    <property type="entry name" value="Transgly"/>
    <property type="match status" value="1"/>
</dbReference>
<feature type="domain" description="Glycosyl transferase family 51" evidence="13">
    <location>
        <begin position="97"/>
        <end position="243"/>
    </location>
</feature>
<dbReference type="InterPro" id="IPR001264">
    <property type="entry name" value="Glyco_trans_51"/>
</dbReference>
<keyword evidence="4" id="KW-0121">Carboxypeptidase</keyword>
<dbReference type="GO" id="GO:0006508">
    <property type="term" value="P:proteolysis"/>
    <property type="evidence" value="ECO:0007669"/>
    <property type="project" value="UniProtKB-KW"/>
</dbReference>
<dbReference type="EC" id="2.4.99.28" evidence="10"/>
<organism evidence="15 16">
    <name type="scientific">Falsiruegeria litorea R37</name>
    <dbReference type="NCBI Taxonomy" id="1200284"/>
    <lineage>
        <taxon>Bacteria</taxon>
        <taxon>Pseudomonadati</taxon>
        <taxon>Pseudomonadota</taxon>
        <taxon>Alphaproteobacteria</taxon>
        <taxon>Rhodobacterales</taxon>
        <taxon>Roseobacteraceae</taxon>
        <taxon>Falsiruegeria</taxon>
    </lineage>
</organism>
<dbReference type="Gene3D" id="3.40.710.10">
    <property type="entry name" value="DD-peptidase/beta-lactamase superfamily"/>
    <property type="match status" value="1"/>
</dbReference>
<evidence type="ECO:0000256" key="6">
    <source>
        <dbReference type="ARBA" id="ARBA00022676"/>
    </source>
</evidence>
<dbReference type="UniPathway" id="UPA00219"/>
<keyword evidence="6" id="KW-0328">Glycosyltransferase</keyword>
<dbReference type="Pfam" id="PF06832">
    <property type="entry name" value="BiPBP_C"/>
    <property type="match status" value="1"/>
</dbReference>
<evidence type="ECO:0000256" key="7">
    <source>
        <dbReference type="ARBA" id="ARBA00022679"/>
    </source>
</evidence>
<dbReference type="InterPro" id="IPR050396">
    <property type="entry name" value="Glycosyltr_51/Transpeptidase"/>
</dbReference>
<evidence type="ECO:0000259" key="13">
    <source>
        <dbReference type="Pfam" id="PF00912"/>
    </source>
</evidence>
<dbReference type="GO" id="GO:0004180">
    <property type="term" value="F:carboxypeptidase activity"/>
    <property type="evidence" value="ECO:0007669"/>
    <property type="project" value="UniProtKB-KW"/>
</dbReference>
<dbReference type="InterPro" id="IPR009647">
    <property type="entry name" value="PBP_C"/>
</dbReference>
<comment type="similarity">
    <text evidence="3">In the N-terminal section; belongs to the glycosyltransferase 51 family.</text>
</comment>
<evidence type="ECO:0000256" key="3">
    <source>
        <dbReference type="ARBA" id="ARBA00007739"/>
    </source>
</evidence>
<evidence type="ECO:0000259" key="12">
    <source>
        <dbReference type="Pfam" id="PF00905"/>
    </source>
</evidence>
<evidence type="ECO:0000256" key="2">
    <source>
        <dbReference type="ARBA" id="ARBA00007090"/>
    </source>
</evidence>
<dbReference type="InterPro" id="IPR012338">
    <property type="entry name" value="Beta-lactam/transpept-like"/>
</dbReference>
<accession>A0A1Y5R8W3</accession>
<dbReference type="GO" id="GO:0030288">
    <property type="term" value="C:outer membrane-bounded periplasmic space"/>
    <property type="evidence" value="ECO:0007669"/>
    <property type="project" value="TreeGrafter"/>
</dbReference>
<comment type="catalytic activity">
    <reaction evidence="11">
        <text>[GlcNAc-(1-&gt;4)-Mur2Ac(oyl-L-Ala-gamma-D-Glu-L-Lys-D-Ala-D-Ala)](n)-di-trans,octa-cis-undecaprenyl diphosphate + beta-D-GlcNAc-(1-&gt;4)-Mur2Ac(oyl-L-Ala-gamma-D-Glu-L-Lys-D-Ala-D-Ala)-di-trans,octa-cis-undecaprenyl diphosphate = [GlcNAc-(1-&gt;4)-Mur2Ac(oyl-L-Ala-gamma-D-Glu-L-Lys-D-Ala-D-Ala)](n+1)-di-trans,octa-cis-undecaprenyl diphosphate + di-trans,octa-cis-undecaprenyl diphosphate + H(+)</text>
        <dbReference type="Rhea" id="RHEA:23708"/>
        <dbReference type="Rhea" id="RHEA-COMP:9602"/>
        <dbReference type="Rhea" id="RHEA-COMP:9603"/>
        <dbReference type="ChEBI" id="CHEBI:15378"/>
        <dbReference type="ChEBI" id="CHEBI:58405"/>
        <dbReference type="ChEBI" id="CHEBI:60033"/>
        <dbReference type="ChEBI" id="CHEBI:78435"/>
        <dbReference type="EC" id="2.4.99.28"/>
    </reaction>
</comment>
<evidence type="ECO:0000313" key="15">
    <source>
        <dbReference type="EMBL" id="SLN11801.1"/>
    </source>
</evidence>
<evidence type="ECO:0000256" key="1">
    <source>
        <dbReference type="ARBA" id="ARBA00004752"/>
    </source>
</evidence>
<dbReference type="InterPro" id="IPR036950">
    <property type="entry name" value="PBP_transglycosylase"/>
</dbReference>
<evidence type="ECO:0000256" key="8">
    <source>
        <dbReference type="ARBA" id="ARBA00022801"/>
    </source>
</evidence>
<keyword evidence="8" id="KW-0378">Hydrolase</keyword>